<dbReference type="OrthoDB" id="9785076at2"/>
<dbReference type="RefSeq" id="WP_093967833.1">
    <property type="nucleotide sequence ID" value="NZ_FXYE01000002.1"/>
</dbReference>
<dbReference type="AlphaFoldDB" id="A0A238KQY8"/>
<dbReference type="Gene3D" id="3.40.50.1820">
    <property type="entry name" value="alpha/beta hydrolase"/>
    <property type="match status" value="1"/>
</dbReference>
<feature type="domain" description="Serine aminopeptidase S33" evidence="1">
    <location>
        <begin position="37"/>
        <end position="142"/>
    </location>
</feature>
<proteinExistence type="predicted"/>
<evidence type="ECO:0000259" key="1">
    <source>
        <dbReference type="Pfam" id="PF12146"/>
    </source>
</evidence>
<evidence type="ECO:0000313" key="2">
    <source>
        <dbReference type="EMBL" id="SMX45138.1"/>
    </source>
</evidence>
<reference evidence="3" key="1">
    <citation type="submission" date="2017-05" db="EMBL/GenBank/DDBJ databases">
        <authorList>
            <person name="Rodrigo-Torres L."/>
            <person name="Arahal R. D."/>
            <person name="Lucena T."/>
        </authorList>
    </citation>
    <scope>NUCLEOTIDE SEQUENCE [LARGE SCALE GENOMIC DNA]</scope>
    <source>
        <strain evidence="3">CECT 8621</strain>
    </source>
</reference>
<keyword evidence="2" id="KW-0378">Hydrolase</keyword>
<organism evidence="2 3">
    <name type="scientific">Actibacterium lipolyticum</name>
    <dbReference type="NCBI Taxonomy" id="1524263"/>
    <lineage>
        <taxon>Bacteria</taxon>
        <taxon>Pseudomonadati</taxon>
        <taxon>Pseudomonadota</taxon>
        <taxon>Alphaproteobacteria</taxon>
        <taxon>Rhodobacterales</taxon>
        <taxon>Roseobacteraceae</taxon>
        <taxon>Actibacterium</taxon>
    </lineage>
</organism>
<dbReference type="EMBL" id="FXYE01000002">
    <property type="protein sequence ID" value="SMX45138.1"/>
    <property type="molecule type" value="Genomic_DNA"/>
</dbReference>
<name>A0A238KQY8_9RHOB</name>
<dbReference type="InterPro" id="IPR029058">
    <property type="entry name" value="AB_hydrolase_fold"/>
</dbReference>
<protein>
    <submittedName>
        <fullName evidence="2">Alpha/beta hydrolase family protein</fullName>
    </submittedName>
</protein>
<dbReference type="InterPro" id="IPR017208">
    <property type="entry name" value="UCP037442_abhydr"/>
</dbReference>
<dbReference type="Pfam" id="PF12146">
    <property type="entry name" value="Hydrolase_4"/>
    <property type="match status" value="1"/>
</dbReference>
<dbReference type="GO" id="GO:0016787">
    <property type="term" value="F:hydrolase activity"/>
    <property type="evidence" value="ECO:0007669"/>
    <property type="project" value="UniProtKB-KW"/>
</dbReference>
<dbReference type="InterPro" id="IPR022742">
    <property type="entry name" value="Hydrolase_4"/>
</dbReference>
<dbReference type="PIRSF" id="PIRSF037442">
    <property type="entry name" value="UCP037442_abhydr"/>
    <property type="match status" value="1"/>
</dbReference>
<gene>
    <name evidence="2" type="ORF">COL8621_02725</name>
</gene>
<sequence>MNAPAKFEITGTSDVSDVQIDAGTARLVGKIHRPDGTPRAAVVLNGATGVPQGYYQGFAQWLAETQNLACLTYDYRDFGLSATGPIRQSKATMVDWGVHDQQAALKVLGDTFPDTPLWVVGHSIGGLMLPFQDGADRVERMITVASGPVHIKDHPWDYVPSVLAFWYGAGPIATKVLGYLPGKILGLGADIPSGVYWQWRRWCTTPGFNRNDIGRALPHPNPPAMRGEMKVVSVSDDAMVPPSAVWRLMGLYPEAKKRQLTLRPDAFGLKKIGHIGAFARRNAAVWPAIIA</sequence>
<dbReference type="Proteomes" id="UP000202922">
    <property type="component" value="Unassembled WGS sequence"/>
</dbReference>
<accession>A0A238KQY8</accession>
<evidence type="ECO:0000313" key="3">
    <source>
        <dbReference type="Proteomes" id="UP000202922"/>
    </source>
</evidence>
<dbReference type="SUPFAM" id="SSF53474">
    <property type="entry name" value="alpha/beta-Hydrolases"/>
    <property type="match status" value="1"/>
</dbReference>
<keyword evidence="3" id="KW-1185">Reference proteome</keyword>